<dbReference type="Gene3D" id="3.60.10.10">
    <property type="entry name" value="Endonuclease/exonuclease/phosphatase"/>
    <property type="match status" value="1"/>
</dbReference>
<accession>A0AAF0R1W2</accession>
<evidence type="ECO:0000313" key="2">
    <source>
        <dbReference type="Proteomes" id="UP001234989"/>
    </source>
</evidence>
<dbReference type="EMBL" id="CP133617">
    <property type="protein sequence ID" value="WMV32840.1"/>
    <property type="molecule type" value="Genomic_DNA"/>
</dbReference>
<protein>
    <submittedName>
        <fullName evidence="1">Uncharacterized protein</fullName>
    </submittedName>
</protein>
<reference evidence="1" key="1">
    <citation type="submission" date="2023-08" db="EMBL/GenBank/DDBJ databases">
        <title>A de novo genome assembly of Solanum verrucosum Schlechtendal, a Mexican diploid species geographically isolated from the other diploid A-genome species in potato relatives.</title>
        <authorList>
            <person name="Hosaka K."/>
        </authorList>
    </citation>
    <scope>NUCLEOTIDE SEQUENCE</scope>
    <source>
        <tissue evidence="1">Young leaves</tissue>
    </source>
</reference>
<proteinExistence type="predicted"/>
<keyword evidence="2" id="KW-1185">Reference proteome</keyword>
<dbReference type="AlphaFoldDB" id="A0AAF0R1W2"/>
<gene>
    <name evidence="1" type="ORF">MTR67_026225</name>
</gene>
<sequence length="153" mass="17743">MLKKMHKFSIIAVLEPFSDSIHVQNFKHQLSMEQAVSNCNGKIWLFWTTDIDCVVLEEDDQQITCEIRHNALHNQFTITFVYAKCKDHLRRPLWDRMLYNAADNNRPWCSVGDYNVISNIEEKLGGVPYNMRTSLEFIAVIEACGWLDLGFSG</sequence>
<dbReference type="Proteomes" id="UP001234989">
    <property type="component" value="Chromosome 6"/>
</dbReference>
<evidence type="ECO:0000313" key="1">
    <source>
        <dbReference type="EMBL" id="WMV32840.1"/>
    </source>
</evidence>
<name>A0AAF0R1W2_SOLVR</name>
<dbReference type="InterPro" id="IPR036691">
    <property type="entry name" value="Endo/exonu/phosph_ase_sf"/>
</dbReference>
<dbReference type="SUPFAM" id="SSF56219">
    <property type="entry name" value="DNase I-like"/>
    <property type="match status" value="1"/>
</dbReference>
<organism evidence="1 2">
    <name type="scientific">Solanum verrucosum</name>
    <dbReference type="NCBI Taxonomy" id="315347"/>
    <lineage>
        <taxon>Eukaryota</taxon>
        <taxon>Viridiplantae</taxon>
        <taxon>Streptophyta</taxon>
        <taxon>Embryophyta</taxon>
        <taxon>Tracheophyta</taxon>
        <taxon>Spermatophyta</taxon>
        <taxon>Magnoliopsida</taxon>
        <taxon>eudicotyledons</taxon>
        <taxon>Gunneridae</taxon>
        <taxon>Pentapetalae</taxon>
        <taxon>asterids</taxon>
        <taxon>lamiids</taxon>
        <taxon>Solanales</taxon>
        <taxon>Solanaceae</taxon>
        <taxon>Solanoideae</taxon>
        <taxon>Solaneae</taxon>
        <taxon>Solanum</taxon>
    </lineage>
</organism>